<feature type="compositionally biased region" description="Polar residues" evidence="1">
    <location>
        <begin position="10"/>
        <end position="23"/>
    </location>
</feature>
<reference evidence="2" key="1">
    <citation type="submission" date="2014-09" db="EMBL/GenBank/DDBJ databases">
        <authorList>
            <person name="Magalhaes I.L.F."/>
            <person name="Oliveira U."/>
            <person name="Santos F.R."/>
            <person name="Vidigal T.H.D.A."/>
            <person name="Brescovit A.D."/>
            <person name="Santos A.J."/>
        </authorList>
    </citation>
    <scope>NUCLEOTIDE SEQUENCE</scope>
    <source>
        <tissue evidence="2">Shoot tissue taken approximately 20 cm above the soil surface</tissue>
    </source>
</reference>
<dbReference type="AlphaFoldDB" id="A0A0A9E900"/>
<evidence type="ECO:0000256" key="1">
    <source>
        <dbReference type="SAM" id="MobiDB-lite"/>
    </source>
</evidence>
<proteinExistence type="predicted"/>
<sequence>MHRTGRHGTPVQQHSYSGLNGNSRGVGWRSLRGRPAVGERERRGAGGSAPLYGMGPLAGSSFGSGRRHGGHGRRTPEPREPM</sequence>
<evidence type="ECO:0000313" key="2">
    <source>
        <dbReference type="EMBL" id="JAD97219.1"/>
    </source>
</evidence>
<reference evidence="2" key="2">
    <citation type="journal article" date="2015" name="Data Brief">
        <title>Shoot transcriptome of the giant reed, Arundo donax.</title>
        <authorList>
            <person name="Barrero R.A."/>
            <person name="Guerrero F.D."/>
            <person name="Moolhuijzen P."/>
            <person name="Goolsby J.A."/>
            <person name="Tidwell J."/>
            <person name="Bellgard S.E."/>
            <person name="Bellgard M.I."/>
        </authorList>
    </citation>
    <scope>NUCLEOTIDE SEQUENCE</scope>
    <source>
        <tissue evidence="2">Shoot tissue taken approximately 20 cm above the soil surface</tissue>
    </source>
</reference>
<protein>
    <submittedName>
        <fullName evidence="2">Uncharacterized protein</fullName>
    </submittedName>
</protein>
<feature type="region of interest" description="Disordered" evidence="1">
    <location>
        <begin position="1"/>
        <end position="82"/>
    </location>
</feature>
<accession>A0A0A9E900</accession>
<name>A0A0A9E900_ARUDO</name>
<dbReference type="EMBL" id="GBRH01200676">
    <property type="protein sequence ID" value="JAD97219.1"/>
    <property type="molecule type" value="Transcribed_RNA"/>
</dbReference>
<organism evidence="2">
    <name type="scientific">Arundo donax</name>
    <name type="common">Giant reed</name>
    <name type="synonym">Donax arundinaceus</name>
    <dbReference type="NCBI Taxonomy" id="35708"/>
    <lineage>
        <taxon>Eukaryota</taxon>
        <taxon>Viridiplantae</taxon>
        <taxon>Streptophyta</taxon>
        <taxon>Embryophyta</taxon>
        <taxon>Tracheophyta</taxon>
        <taxon>Spermatophyta</taxon>
        <taxon>Magnoliopsida</taxon>
        <taxon>Liliopsida</taxon>
        <taxon>Poales</taxon>
        <taxon>Poaceae</taxon>
        <taxon>PACMAD clade</taxon>
        <taxon>Arundinoideae</taxon>
        <taxon>Arundineae</taxon>
        <taxon>Arundo</taxon>
    </lineage>
</organism>